<keyword evidence="2" id="KW-0472">Membrane</keyword>
<accession>A0A537IZJ1</accession>
<proteinExistence type="predicted"/>
<dbReference type="Proteomes" id="UP000318834">
    <property type="component" value="Unassembled WGS sequence"/>
</dbReference>
<evidence type="ECO:0000256" key="2">
    <source>
        <dbReference type="SAM" id="Phobius"/>
    </source>
</evidence>
<sequence>MLALAPRSRTYPVLLPDRPSTEREPARRRTRRRPLPTIMALAVVAVLPALALVAQRTEAARTGYVILGLRQQVEVLAAENAQLLATTSALRAPDRIERIARADLGMLTPRPQQVAALAVPAPALAAAGVPSLTVWDRFAAWFVRSEAAAGEPSQ</sequence>
<protein>
    <recommendedName>
        <fullName evidence="5">Cell division protein FtsL</fullName>
    </recommendedName>
</protein>
<feature type="region of interest" description="Disordered" evidence="1">
    <location>
        <begin position="1"/>
        <end position="32"/>
    </location>
</feature>
<dbReference type="EMBL" id="VBAP01000012">
    <property type="protein sequence ID" value="TMI76718.1"/>
    <property type="molecule type" value="Genomic_DNA"/>
</dbReference>
<feature type="transmembrane region" description="Helical" evidence="2">
    <location>
        <begin position="35"/>
        <end position="54"/>
    </location>
</feature>
<evidence type="ECO:0000313" key="4">
    <source>
        <dbReference type="Proteomes" id="UP000318834"/>
    </source>
</evidence>
<keyword evidence="2" id="KW-1133">Transmembrane helix</keyword>
<keyword evidence="2" id="KW-0812">Transmembrane</keyword>
<reference evidence="3 4" key="1">
    <citation type="journal article" date="2019" name="Nat. Microbiol.">
        <title>Mediterranean grassland soil C-N compound turnover is dependent on rainfall and depth, and is mediated by genomically divergent microorganisms.</title>
        <authorList>
            <person name="Diamond S."/>
            <person name="Andeer P.F."/>
            <person name="Li Z."/>
            <person name="Crits-Christoph A."/>
            <person name="Burstein D."/>
            <person name="Anantharaman K."/>
            <person name="Lane K.R."/>
            <person name="Thomas B.C."/>
            <person name="Pan C."/>
            <person name="Northen T.R."/>
            <person name="Banfield J.F."/>
        </authorList>
    </citation>
    <scope>NUCLEOTIDE SEQUENCE [LARGE SCALE GENOMIC DNA]</scope>
    <source>
        <strain evidence="3">NP_8</strain>
    </source>
</reference>
<dbReference type="AlphaFoldDB" id="A0A537IZJ1"/>
<gene>
    <name evidence="3" type="ORF">E6H05_02790</name>
</gene>
<evidence type="ECO:0008006" key="5">
    <source>
        <dbReference type="Google" id="ProtNLM"/>
    </source>
</evidence>
<comment type="caution">
    <text evidence="3">The sequence shown here is derived from an EMBL/GenBank/DDBJ whole genome shotgun (WGS) entry which is preliminary data.</text>
</comment>
<name>A0A537IZJ1_9BACT</name>
<organism evidence="3 4">
    <name type="scientific">Candidatus Segetimicrobium genomatis</name>
    <dbReference type="NCBI Taxonomy" id="2569760"/>
    <lineage>
        <taxon>Bacteria</taxon>
        <taxon>Bacillati</taxon>
        <taxon>Candidatus Sysuimicrobiota</taxon>
        <taxon>Candidatus Sysuimicrobiia</taxon>
        <taxon>Candidatus Sysuimicrobiales</taxon>
        <taxon>Candidatus Segetimicrobiaceae</taxon>
        <taxon>Candidatus Segetimicrobium</taxon>
    </lineage>
</organism>
<evidence type="ECO:0000313" key="3">
    <source>
        <dbReference type="EMBL" id="TMI76718.1"/>
    </source>
</evidence>
<evidence type="ECO:0000256" key="1">
    <source>
        <dbReference type="SAM" id="MobiDB-lite"/>
    </source>
</evidence>